<feature type="transmembrane region" description="Helical" evidence="8">
    <location>
        <begin position="161"/>
        <end position="185"/>
    </location>
</feature>
<feature type="transmembrane region" description="Helical" evidence="8">
    <location>
        <begin position="28"/>
        <end position="48"/>
    </location>
</feature>
<evidence type="ECO:0000313" key="9">
    <source>
        <dbReference type="EMBL" id="KAJ6645091.1"/>
    </source>
</evidence>
<keyword evidence="5" id="KW-0573">Peptidoglycan synthesis</keyword>
<keyword evidence="4" id="KW-0133">Cell shape</keyword>
<reference evidence="9" key="1">
    <citation type="submission" date="2022-07" db="EMBL/GenBank/DDBJ databases">
        <authorList>
            <person name="Trinca V."/>
            <person name="Uliana J.V.C."/>
            <person name="Torres T.T."/>
            <person name="Ward R.J."/>
            <person name="Monesi N."/>
        </authorList>
    </citation>
    <scope>NUCLEOTIDE SEQUENCE</scope>
    <source>
        <strain evidence="9">HSMRA1968</strain>
        <tissue evidence="9">Whole embryos</tissue>
    </source>
</reference>
<organism evidence="9 10">
    <name type="scientific">Pseudolycoriella hygida</name>
    <dbReference type="NCBI Taxonomy" id="35572"/>
    <lineage>
        <taxon>Eukaryota</taxon>
        <taxon>Metazoa</taxon>
        <taxon>Ecdysozoa</taxon>
        <taxon>Arthropoda</taxon>
        <taxon>Hexapoda</taxon>
        <taxon>Insecta</taxon>
        <taxon>Pterygota</taxon>
        <taxon>Neoptera</taxon>
        <taxon>Endopterygota</taxon>
        <taxon>Diptera</taxon>
        <taxon>Nematocera</taxon>
        <taxon>Sciaroidea</taxon>
        <taxon>Sciaridae</taxon>
        <taxon>Pseudolycoriella</taxon>
    </lineage>
</organism>
<protein>
    <submittedName>
        <fullName evidence="9">Lipid II flippase MurJ</fullName>
    </submittedName>
</protein>
<feature type="transmembrane region" description="Helical" evidence="8">
    <location>
        <begin position="535"/>
        <end position="552"/>
    </location>
</feature>
<dbReference type="InterPro" id="IPR008875">
    <property type="entry name" value="TraX"/>
</dbReference>
<accession>A0A9Q0N8Z2</accession>
<dbReference type="PRINTS" id="PR01806">
    <property type="entry name" value="VIRFACTRMVIN"/>
</dbReference>
<evidence type="ECO:0000256" key="7">
    <source>
        <dbReference type="ARBA" id="ARBA00023136"/>
    </source>
</evidence>
<sequence>MVELFVASLFGASSVADSVNVAFKLPNLFRRIFGEGALSVVFVPIFNTKIIESREAARHFTGIIFTILLITLVAIVVLMQLMMPSLMFIIAPGFHQYPEKFNLTIALCRITMPYLVFISIAAMLGGILNSVKRFAAFAFSPIILNIIVILTTVILQERISAPISISLSLVIAGLLQIIFMFYCVIRVGLSFPLVFDPCNRDVKKFLFNMGPAVVSSGFQQLNLFLSQSIASFIEGAISILSYAERIYQFPLSIIGVTFGTILLPELSKTYQMNDLEKAAKIQNNAIKVGLLLSLPAAFGIIVLSEPIIHIIYQRGAFTYDDTIKTAEAISAFSLGLPAFILSKILMPIFYANHDTKTPLKITLYSLAVNTILNIVMMRQFGHLGIALACSVTAWYNVWLLYTHTKKYAISFIDSKLYSFCSKILLSCAIMVLVIWVIKHYYAEYYYTGFLLVKAFMLAATILSGATTFIPKNLLMMKTESNYQDFLKTIAIITMVIDHAGLLLFPEYEIMRVIGRITMPIFCFFAGYNFHKKPSIKVLVVGVLLYIVTIIFFKEFIETNILISIFLGQCYLYYFHNSLNNFFYKGYCHVVFLGSLWFCSWFLIDYGTLSMAIMLLGYIAKHDLSNFRLTIAISMILSIMHSIITFRFSSIYVFIVIIFGVLGYILMVARSFEQKIAINLRFIS</sequence>
<evidence type="ECO:0000256" key="4">
    <source>
        <dbReference type="ARBA" id="ARBA00022960"/>
    </source>
</evidence>
<keyword evidence="3 8" id="KW-0812">Transmembrane</keyword>
<dbReference type="EMBL" id="WJQU01000001">
    <property type="protein sequence ID" value="KAJ6645091.1"/>
    <property type="molecule type" value="Genomic_DNA"/>
</dbReference>
<feature type="transmembrane region" description="Helical" evidence="8">
    <location>
        <begin position="624"/>
        <end position="643"/>
    </location>
</feature>
<comment type="subcellular location">
    <subcellularLocation>
        <location evidence="1">Cell membrane</location>
        <topology evidence="1">Multi-pass membrane protein</topology>
    </subcellularLocation>
</comment>
<dbReference type="GO" id="GO:0005886">
    <property type="term" value="C:plasma membrane"/>
    <property type="evidence" value="ECO:0007669"/>
    <property type="project" value="UniProtKB-SubCell"/>
</dbReference>
<feature type="transmembrane region" description="Helical" evidence="8">
    <location>
        <begin position="416"/>
        <end position="437"/>
    </location>
</feature>
<dbReference type="Pfam" id="PF03023">
    <property type="entry name" value="MurJ"/>
    <property type="match status" value="1"/>
</dbReference>
<keyword evidence="6 8" id="KW-1133">Transmembrane helix</keyword>
<dbReference type="OrthoDB" id="410289at2759"/>
<keyword evidence="10" id="KW-1185">Reference proteome</keyword>
<evidence type="ECO:0000256" key="3">
    <source>
        <dbReference type="ARBA" id="ARBA00022692"/>
    </source>
</evidence>
<feature type="non-terminal residue" evidence="9">
    <location>
        <position position="683"/>
    </location>
</feature>
<dbReference type="PANTHER" id="PTHR47019:SF1">
    <property type="entry name" value="LIPID II FLIPPASE MURJ"/>
    <property type="match status" value="1"/>
</dbReference>
<feature type="transmembrane region" description="Helical" evidence="8">
    <location>
        <begin position="332"/>
        <end position="351"/>
    </location>
</feature>
<evidence type="ECO:0000256" key="8">
    <source>
        <dbReference type="SAM" id="Phobius"/>
    </source>
</evidence>
<dbReference type="CDD" id="cd13123">
    <property type="entry name" value="MATE_MurJ_like"/>
    <property type="match status" value="1"/>
</dbReference>
<proteinExistence type="inferred from homology"/>
<dbReference type="AlphaFoldDB" id="A0A9Q0N8Z2"/>
<evidence type="ECO:0000256" key="1">
    <source>
        <dbReference type="ARBA" id="ARBA00004651"/>
    </source>
</evidence>
<dbReference type="HAMAP" id="MF_02078">
    <property type="entry name" value="MurJ_MviN"/>
    <property type="match status" value="1"/>
</dbReference>
<feature type="transmembrane region" description="Helical" evidence="8">
    <location>
        <begin position="103"/>
        <end position="127"/>
    </location>
</feature>
<dbReference type="InterPro" id="IPR004268">
    <property type="entry name" value="MurJ"/>
</dbReference>
<feature type="transmembrane region" description="Helical" evidence="8">
    <location>
        <begin position="134"/>
        <end position="155"/>
    </location>
</feature>
<dbReference type="NCBIfam" id="TIGR01695">
    <property type="entry name" value="murJ_mviN"/>
    <property type="match status" value="1"/>
</dbReference>
<keyword evidence="2" id="KW-1003">Cell membrane</keyword>
<evidence type="ECO:0000256" key="2">
    <source>
        <dbReference type="ARBA" id="ARBA00022475"/>
    </source>
</evidence>
<feature type="transmembrane region" description="Helical" evidence="8">
    <location>
        <begin position="485"/>
        <end position="505"/>
    </location>
</feature>
<gene>
    <name evidence="9" type="primary">murJ_1</name>
    <name evidence="9" type="ORF">Bhyg_00292</name>
</gene>
<feature type="transmembrane region" description="Helical" evidence="8">
    <location>
        <begin position="649"/>
        <end position="668"/>
    </location>
</feature>
<evidence type="ECO:0000256" key="5">
    <source>
        <dbReference type="ARBA" id="ARBA00022984"/>
    </source>
</evidence>
<evidence type="ECO:0000256" key="6">
    <source>
        <dbReference type="ARBA" id="ARBA00022989"/>
    </source>
</evidence>
<feature type="transmembrane region" description="Helical" evidence="8">
    <location>
        <begin position="512"/>
        <end position="529"/>
    </location>
</feature>
<evidence type="ECO:0000313" key="10">
    <source>
        <dbReference type="Proteomes" id="UP001151699"/>
    </source>
</evidence>
<comment type="caution">
    <text evidence="9">The sequence shown here is derived from an EMBL/GenBank/DDBJ whole genome shotgun (WGS) entry which is preliminary data.</text>
</comment>
<dbReference type="Pfam" id="PF05857">
    <property type="entry name" value="TraX"/>
    <property type="match status" value="1"/>
</dbReference>
<feature type="transmembrane region" description="Helical" evidence="8">
    <location>
        <begin position="444"/>
        <end position="465"/>
    </location>
</feature>
<dbReference type="GO" id="GO:0034204">
    <property type="term" value="P:lipid translocation"/>
    <property type="evidence" value="ECO:0007669"/>
    <property type="project" value="TreeGrafter"/>
</dbReference>
<keyword evidence="7 8" id="KW-0472">Membrane</keyword>
<dbReference type="Proteomes" id="UP001151699">
    <property type="component" value="Chromosome A"/>
</dbReference>
<dbReference type="PANTHER" id="PTHR47019">
    <property type="entry name" value="LIPID II FLIPPASE MURJ"/>
    <property type="match status" value="1"/>
</dbReference>
<feature type="transmembrane region" description="Helical" evidence="8">
    <location>
        <begin position="559"/>
        <end position="575"/>
    </location>
</feature>
<name>A0A9Q0N8Z2_9DIPT</name>
<dbReference type="GO" id="GO:0008360">
    <property type="term" value="P:regulation of cell shape"/>
    <property type="evidence" value="ECO:0007669"/>
    <property type="project" value="UniProtKB-KW"/>
</dbReference>
<feature type="transmembrane region" description="Helical" evidence="8">
    <location>
        <begin position="60"/>
        <end position="83"/>
    </location>
</feature>
<dbReference type="InterPro" id="IPR051050">
    <property type="entry name" value="Lipid_II_flippase_MurJ/MviN"/>
</dbReference>
<feature type="transmembrane region" description="Helical" evidence="8">
    <location>
        <begin position="380"/>
        <end position="401"/>
    </location>
</feature>
<feature type="transmembrane region" description="Helical" evidence="8">
    <location>
        <begin position="288"/>
        <end position="312"/>
    </location>
</feature>
<dbReference type="GO" id="GO:0015648">
    <property type="term" value="F:lipid-linked peptidoglycan transporter activity"/>
    <property type="evidence" value="ECO:0007669"/>
    <property type="project" value="TreeGrafter"/>
</dbReference>